<dbReference type="InterPro" id="IPR050190">
    <property type="entry name" value="UPF0213_domain"/>
</dbReference>
<accession>A0ABQ5XSX6</accession>
<evidence type="ECO:0000256" key="1">
    <source>
        <dbReference type="ARBA" id="ARBA00007435"/>
    </source>
</evidence>
<gene>
    <name evidence="3" type="ORF">GCM10007901_28080</name>
</gene>
<organism evidence="3 4">
    <name type="scientific">Dyella acidisoli</name>
    <dbReference type="NCBI Taxonomy" id="1867834"/>
    <lineage>
        <taxon>Bacteria</taxon>
        <taxon>Pseudomonadati</taxon>
        <taxon>Pseudomonadota</taxon>
        <taxon>Gammaproteobacteria</taxon>
        <taxon>Lysobacterales</taxon>
        <taxon>Rhodanobacteraceae</taxon>
        <taxon>Dyella</taxon>
    </lineage>
</organism>
<dbReference type="InterPro" id="IPR000305">
    <property type="entry name" value="GIY-YIG_endonuc"/>
</dbReference>
<reference evidence="4" key="1">
    <citation type="journal article" date="2019" name="Int. J. Syst. Evol. Microbiol.">
        <title>The Global Catalogue of Microorganisms (GCM) 10K type strain sequencing project: providing services to taxonomists for standard genome sequencing and annotation.</title>
        <authorList>
            <consortium name="The Broad Institute Genomics Platform"/>
            <consortium name="The Broad Institute Genome Sequencing Center for Infectious Disease"/>
            <person name="Wu L."/>
            <person name="Ma J."/>
        </authorList>
    </citation>
    <scope>NUCLEOTIDE SEQUENCE [LARGE SCALE GENOMIC DNA]</scope>
    <source>
        <strain evidence="4">NBRC 111980</strain>
    </source>
</reference>
<evidence type="ECO:0000313" key="4">
    <source>
        <dbReference type="Proteomes" id="UP001156670"/>
    </source>
</evidence>
<name>A0ABQ5XSX6_9GAMM</name>
<evidence type="ECO:0000259" key="2">
    <source>
        <dbReference type="PROSITE" id="PS50164"/>
    </source>
</evidence>
<dbReference type="PANTHER" id="PTHR34477">
    <property type="entry name" value="UPF0213 PROTEIN YHBQ"/>
    <property type="match status" value="1"/>
</dbReference>
<protein>
    <submittedName>
        <fullName evidence="3">Endonuclease</fullName>
    </submittedName>
</protein>
<dbReference type="PANTHER" id="PTHR34477:SF5">
    <property type="entry name" value="BSL5627 PROTEIN"/>
    <property type="match status" value="1"/>
</dbReference>
<keyword evidence="4" id="KW-1185">Reference proteome</keyword>
<proteinExistence type="inferred from homology"/>
<dbReference type="PROSITE" id="PS50164">
    <property type="entry name" value="GIY_YIG"/>
    <property type="match status" value="1"/>
</dbReference>
<keyword evidence="3" id="KW-0255">Endonuclease</keyword>
<comment type="caution">
    <text evidence="3">The sequence shown here is derived from an EMBL/GenBank/DDBJ whole genome shotgun (WGS) entry which is preliminary data.</text>
</comment>
<dbReference type="Gene3D" id="3.40.1440.10">
    <property type="entry name" value="GIY-YIG endonuclease"/>
    <property type="match status" value="1"/>
</dbReference>
<keyword evidence="3" id="KW-0378">Hydrolase</keyword>
<evidence type="ECO:0000313" key="3">
    <source>
        <dbReference type="EMBL" id="GLQ93857.1"/>
    </source>
</evidence>
<dbReference type="Proteomes" id="UP001156670">
    <property type="component" value="Unassembled WGS sequence"/>
</dbReference>
<dbReference type="EMBL" id="BSOB01000025">
    <property type="protein sequence ID" value="GLQ93857.1"/>
    <property type="molecule type" value="Genomic_DNA"/>
</dbReference>
<dbReference type="CDD" id="cd10448">
    <property type="entry name" value="GIY-YIG_unchar_3"/>
    <property type="match status" value="1"/>
</dbReference>
<dbReference type="Pfam" id="PF01541">
    <property type="entry name" value="GIY-YIG"/>
    <property type="match status" value="1"/>
</dbReference>
<dbReference type="GO" id="GO:0004519">
    <property type="term" value="F:endonuclease activity"/>
    <property type="evidence" value="ECO:0007669"/>
    <property type="project" value="UniProtKB-KW"/>
</dbReference>
<keyword evidence="3" id="KW-0540">Nuclease</keyword>
<dbReference type="SUPFAM" id="SSF82771">
    <property type="entry name" value="GIY-YIG endonuclease"/>
    <property type="match status" value="1"/>
</dbReference>
<dbReference type="InterPro" id="IPR035901">
    <property type="entry name" value="GIY-YIG_endonuc_sf"/>
</dbReference>
<comment type="similarity">
    <text evidence="1">Belongs to the UPF0213 family.</text>
</comment>
<feature type="domain" description="GIY-YIG" evidence="2">
    <location>
        <begin position="25"/>
        <end position="101"/>
    </location>
</feature>
<sequence>MTIVRAGVIGQARAEIERMTFMRERQPCVYILANRRNATLYIGVTSDLPGRVWQHKQSIAEGFTERYSVHDLVWFELHDLMESAIGREKAIKAWKRAWKIELVEKSNPYWRDLYLEICG</sequence>